<gene>
    <name evidence="4" type="ORF">HANVADRAFT_105054</name>
</gene>
<evidence type="ECO:0000259" key="3">
    <source>
        <dbReference type="SMART" id="SM01117"/>
    </source>
</evidence>
<dbReference type="PANTHER" id="PTHR10281">
    <property type="entry name" value="MEMBRANE-ASSOCIATED PROGESTERONE RECEPTOR COMPONENT-RELATED"/>
    <property type="match status" value="1"/>
</dbReference>
<protein>
    <submittedName>
        <fullName evidence="4">Cytochrome b5</fullName>
    </submittedName>
</protein>
<dbReference type="GO" id="GO:0020037">
    <property type="term" value="F:heme binding"/>
    <property type="evidence" value="ECO:0007669"/>
    <property type="project" value="UniProtKB-ARBA"/>
</dbReference>
<comment type="similarity">
    <text evidence="1">Belongs to the cytochrome b5 family. MAPR subfamily.</text>
</comment>
<comment type="caution">
    <text evidence="4">The sequence shown here is derived from an EMBL/GenBank/DDBJ whole genome shotgun (WGS) entry which is preliminary data.</text>
</comment>
<dbReference type="EMBL" id="LXPE01000005">
    <property type="protein sequence ID" value="OBA28126.1"/>
    <property type="molecule type" value="Genomic_DNA"/>
</dbReference>
<dbReference type="Gene3D" id="3.10.120.10">
    <property type="entry name" value="Cytochrome b5-like heme/steroid binding domain"/>
    <property type="match status" value="1"/>
</dbReference>
<feature type="domain" description="Cytochrome b5 heme-binding" evidence="3">
    <location>
        <begin position="50"/>
        <end position="151"/>
    </location>
</feature>
<evidence type="ECO:0000313" key="4">
    <source>
        <dbReference type="EMBL" id="OBA28126.1"/>
    </source>
</evidence>
<dbReference type="InterPro" id="IPR036400">
    <property type="entry name" value="Cyt_B5-like_heme/steroid_sf"/>
</dbReference>
<evidence type="ECO:0000256" key="1">
    <source>
        <dbReference type="ARBA" id="ARBA00038357"/>
    </source>
</evidence>
<dbReference type="Pfam" id="PF00173">
    <property type="entry name" value="Cyt-b5"/>
    <property type="match status" value="1"/>
</dbReference>
<accession>A0A1B7THB3</accession>
<feature type="compositionally biased region" description="Low complexity" evidence="2">
    <location>
        <begin position="25"/>
        <end position="44"/>
    </location>
</feature>
<organism evidence="4 5">
    <name type="scientific">Hanseniaspora valbyensis NRRL Y-1626</name>
    <dbReference type="NCBI Taxonomy" id="766949"/>
    <lineage>
        <taxon>Eukaryota</taxon>
        <taxon>Fungi</taxon>
        <taxon>Dikarya</taxon>
        <taxon>Ascomycota</taxon>
        <taxon>Saccharomycotina</taxon>
        <taxon>Saccharomycetes</taxon>
        <taxon>Saccharomycodales</taxon>
        <taxon>Saccharomycodaceae</taxon>
        <taxon>Hanseniaspora</taxon>
    </lineage>
</organism>
<dbReference type="OrthoDB" id="547796at2759"/>
<dbReference type="InterPro" id="IPR001199">
    <property type="entry name" value="Cyt_B5-like_heme/steroid-bd"/>
</dbReference>
<dbReference type="PANTHER" id="PTHR10281:SF76">
    <property type="entry name" value="CALCUTTA CUP-RELATED"/>
    <property type="match status" value="1"/>
</dbReference>
<keyword evidence="5" id="KW-1185">Reference proteome</keyword>
<sequence>MSFLYNLITGNGSKNDDPSGLTYESNGTNNKNDSSSNDNNNSQSVVLRDYTPSQLSHFDGHLDPKIYIAVKGSVFDCSAGRQFYGPSGPYSNFAGRDASRGLALNSFDIEIIRDIDDEIDDLEGLTEQQLEALNGWYEHFKRKYVYVGTLVPEK</sequence>
<dbReference type="GO" id="GO:0016020">
    <property type="term" value="C:membrane"/>
    <property type="evidence" value="ECO:0007669"/>
    <property type="project" value="TreeGrafter"/>
</dbReference>
<name>A0A1B7THB3_9ASCO</name>
<dbReference type="GO" id="GO:0012505">
    <property type="term" value="C:endomembrane system"/>
    <property type="evidence" value="ECO:0007669"/>
    <property type="project" value="TreeGrafter"/>
</dbReference>
<reference evidence="5" key="1">
    <citation type="journal article" date="2016" name="Proc. Natl. Acad. Sci. U.S.A.">
        <title>Comparative genomics of biotechnologically important yeasts.</title>
        <authorList>
            <person name="Riley R."/>
            <person name="Haridas S."/>
            <person name="Wolfe K.H."/>
            <person name="Lopes M.R."/>
            <person name="Hittinger C.T."/>
            <person name="Goeker M."/>
            <person name="Salamov A.A."/>
            <person name="Wisecaver J.H."/>
            <person name="Long T.M."/>
            <person name="Calvey C.H."/>
            <person name="Aerts A.L."/>
            <person name="Barry K.W."/>
            <person name="Choi C."/>
            <person name="Clum A."/>
            <person name="Coughlan A.Y."/>
            <person name="Deshpande S."/>
            <person name="Douglass A.P."/>
            <person name="Hanson S.J."/>
            <person name="Klenk H.-P."/>
            <person name="LaButti K.M."/>
            <person name="Lapidus A."/>
            <person name="Lindquist E.A."/>
            <person name="Lipzen A.M."/>
            <person name="Meier-Kolthoff J.P."/>
            <person name="Ohm R.A."/>
            <person name="Otillar R.P."/>
            <person name="Pangilinan J.L."/>
            <person name="Peng Y."/>
            <person name="Rokas A."/>
            <person name="Rosa C.A."/>
            <person name="Scheuner C."/>
            <person name="Sibirny A.A."/>
            <person name="Slot J.C."/>
            <person name="Stielow J.B."/>
            <person name="Sun H."/>
            <person name="Kurtzman C.P."/>
            <person name="Blackwell M."/>
            <person name="Grigoriev I.V."/>
            <person name="Jeffries T.W."/>
        </authorList>
    </citation>
    <scope>NUCLEOTIDE SEQUENCE [LARGE SCALE GENOMIC DNA]</scope>
    <source>
        <strain evidence="5">NRRL Y-1626</strain>
    </source>
</reference>
<dbReference type="InterPro" id="IPR050577">
    <property type="entry name" value="MAPR/NEUFC/NENF-like"/>
</dbReference>
<evidence type="ECO:0000256" key="2">
    <source>
        <dbReference type="SAM" id="MobiDB-lite"/>
    </source>
</evidence>
<dbReference type="AlphaFoldDB" id="A0A1B7THB3"/>
<dbReference type="SMART" id="SM01117">
    <property type="entry name" value="Cyt-b5"/>
    <property type="match status" value="1"/>
</dbReference>
<dbReference type="Proteomes" id="UP000092321">
    <property type="component" value="Unassembled WGS sequence"/>
</dbReference>
<dbReference type="FunFam" id="3.10.120.10:FF:000003">
    <property type="entry name" value="membrane-associated progesterone receptor component 1"/>
    <property type="match status" value="1"/>
</dbReference>
<dbReference type="SUPFAM" id="SSF55856">
    <property type="entry name" value="Cytochrome b5-like heme/steroid binding domain"/>
    <property type="match status" value="1"/>
</dbReference>
<feature type="region of interest" description="Disordered" evidence="2">
    <location>
        <begin position="15"/>
        <end position="44"/>
    </location>
</feature>
<evidence type="ECO:0000313" key="5">
    <source>
        <dbReference type="Proteomes" id="UP000092321"/>
    </source>
</evidence>
<proteinExistence type="inferred from homology"/>